<proteinExistence type="predicted"/>
<accession>N1MS01</accession>
<reference evidence="1 2" key="1">
    <citation type="submission" date="2013-03" db="EMBL/GenBank/DDBJ databases">
        <authorList>
            <person name="Le V."/>
        </authorList>
    </citation>
    <scope>NUCLEOTIDE SEQUENCE [LARGE SCALE GENOMIC DNA]</scope>
    <source>
        <strain evidence="1 2">BiD32</strain>
    </source>
</reference>
<protein>
    <submittedName>
        <fullName evidence="1">Uncharacterized protein</fullName>
    </submittedName>
</protein>
<keyword evidence="2" id="KW-1185">Reference proteome</keyword>
<dbReference type="Proteomes" id="UP000013201">
    <property type="component" value="Unassembled WGS sequence"/>
</dbReference>
<dbReference type="AlphaFoldDB" id="N1MS01"/>
<comment type="caution">
    <text evidence="1">The sequence shown here is derived from an EMBL/GenBank/DDBJ whole genome shotgun (WGS) entry which is preliminary data.</text>
</comment>
<evidence type="ECO:0000313" key="1">
    <source>
        <dbReference type="EMBL" id="CCW19990.1"/>
    </source>
</evidence>
<organism evidence="1 2">
    <name type="scientific">Sphingobium indicum BiD32</name>
    <dbReference type="NCBI Taxonomy" id="1301087"/>
    <lineage>
        <taxon>Bacteria</taxon>
        <taxon>Pseudomonadati</taxon>
        <taxon>Pseudomonadota</taxon>
        <taxon>Alphaproteobacteria</taxon>
        <taxon>Sphingomonadales</taxon>
        <taxon>Sphingomonadaceae</taxon>
        <taxon>Sphingobium</taxon>
    </lineage>
</organism>
<evidence type="ECO:0000313" key="2">
    <source>
        <dbReference type="Proteomes" id="UP000013201"/>
    </source>
</evidence>
<reference evidence="2" key="2">
    <citation type="submission" date="2013-04" db="EMBL/GenBank/DDBJ databases">
        <title>Bisphenol A degrading Sphingobium sp. strain BiD32.</title>
        <authorList>
            <person name="Nielsen J.L."/>
            <person name="Zhou N.A."/>
            <person name="Kjeldal H."/>
        </authorList>
    </citation>
    <scope>NUCLEOTIDE SEQUENCE [LARGE SCALE GENOMIC DNA]</scope>
    <source>
        <strain evidence="2">BiD32</strain>
    </source>
</reference>
<sequence length="51" mass="5834">MAELFALFCKLRKRSERKAGQVYPIITLQESDIGSTQIVSYPTASRLKFLQ</sequence>
<gene>
    <name evidence="1" type="ORF">EBBID32_43610</name>
</gene>
<name>N1MS01_9SPHN</name>
<dbReference type="EMBL" id="CAVK010000243">
    <property type="protein sequence ID" value="CCW19990.1"/>
    <property type="molecule type" value="Genomic_DNA"/>
</dbReference>